<dbReference type="RefSeq" id="WP_210221728.1">
    <property type="nucleotide sequence ID" value="NZ_CP072801.1"/>
</dbReference>
<comment type="subcellular location">
    <subcellularLocation>
        <location evidence="1">Cell membrane</location>
        <topology evidence="1">Multi-pass membrane protein</topology>
    </subcellularLocation>
</comment>
<keyword evidence="6" id="KW-0732">Signal</keyword>
<dbReference type="EMBL" id="CP072801">
    <property type="protein sequence ID" value="QTR45311.1"/>
    <property type="molecule type" value="Genomic_DNA"/>
</dbReference>
<gene>
    <name evidence="8" type="ORF">J9253_15040</name>
</gene>
<reference evidence="8 9" key="1">
    <citation type="submission" date="2021-04" db="EMBL/GenBank/DDBJ databases">
        <title>Genomics, taxonomy and metabolism of representatives of sulfur bacteria of the genus Thiothrix: Thiothrix fructosivorans QT, Thiothrix unzii A1T and three new species, Thiothrix subterranea sp. nov., Thiothrix litoralis sp. nov. and 'Candidatus Thiothrix anitrata' sp. nov.</title>
        <authorList>
            <person name="Ravin N.V."/>
            <person name="Smolyakov D."/>
            <person name="Rudenko T.S."/>
            <person name="Mardanov A.V."/>
            <person name="Beletsky A.V."/>
            <person name="Markov N.D."/>
            <person name="Fomenkov A.I."/>
            <person name="Roberts R.J."/>
            <person name="Karnachuk O.V."/>
            <person name="Novikov A."/>
            <person name="Grabovich M.Y."/>
        </authorList>
    </citation>
    <scope>NUCLEOTIDE SEQUENCE [LARGE SCALE GENOMIC DNA]</scope>
    <source>
        <strain evidence="8 9">AS</strain>
    </source>
</reference>
<accession>A0ABX7WNE5</accession>
<dbReference type="Gene3D" id="3.30.450.20">
    <property type="entry name" value="PAS domain"/>
    <property type="match status" value="1"/>
</dbReference>
<name>A0ABX7WNE5_9GAMM</name>
<keyword evidence="9" id="KW-1185">Reference proteome</keyword>
<evidence type="ECO:0000256" key="2">
    <source>
        <dbReference type="ARBA" id="ARBA00022475"/>
    </source>
</evidence>
<evidence type="ECO:0000256" key="3">
    <source>
        <dbReference type="ARBA" id="ARBA00022692"/>
    </source>
</evidence>
<keyword evidence="4" id="KW-1133">Transmembrane helix</keyword>
<evidence type="ECO:0000313" key="8">
    <source>
        <dbReference type="EMBL" id="QTR45311.1"/>
    </source>
</evidence>
<dbReference type="InterPro" id="IPR004010">
    <property type="entry name" value="Double_Cache_2"/>
</dbReference>
<evidence type="ECO:0000256" key="5">
    <source>
        <dbReference type="ARBA" id="ARBA00023136"/>
    </source>
</evidence>
<keyword evidence="5" id="KW-0472">Membrane</keyword>
<organism evidence="8 9">
    <name type="scientific">Thiothrix litoralis</name>
    <dbReference type="NCBI Taxonomy" id="2891210"/>
    <lineage>
        <taxon>Bacteria</taxon>
        <taxon>Pseudomonadati</taxon>
        <taxon>Pseudomonadota</taxon>
        <taxon>Gammaproteobacteria</taxon>
        <taxon>Thiotrichales</taxon>
        <taxon>Thiotrichaceae</taxon>
        <taxon>Thiothrix</taxon>
    </lineage>
</organism>
<dbReference type="Proteomes" id="UP000672039">
    <property type="component" value="Chromosome"/>
</dbReference>
<sequence>MKKLSYVLGTALVAFSLNVFAADAAAPAMGTEAEAQAMSEKAMTEVDTNGEAAFETFAKADGGYQDKDLYVFCMDLEGKMLSHPKKPELVGQNLLDFDKYGDKLFEKMVETAKSDEGKGWVEYKWPYPVTEELKAKKSYVIKNTKGFFCGVGAYAAEAAAAPAAEAPAAK</sequence>
<dbReference type="Pfam" id="PF08269">
    <property type="entry name" value="dCache_2"/>
    <property type="match status" value="1"/>
</dbReference>
<feature type="domain" description="Single Cache" evidence="7">
    <location>
        <begin position="30"/>
        <end position="106"/>
    </location>
</feature>
<feature type="chain" id="PRO_5045148031" evidence="6">
    <location>
        <begin position="22"/>
        <end position="170"/>
    </location>
</feature>
<dbReference type="InterPro" id="IPR033480">
    <property type="entry name" value="sCache_2"/>
</dbReference>
<evidence type="ECO:0000313" key="9">
    <source>
        <dbReference type="Proteomes" id="UP000672039"/>
    </source>
</evidence>
<feature type="signal peptide" evidence="6">
    <location>
        <begin position="1"/>
        <end position="21"/>
    </location>
</feature>
<protein>
    <submittedName>
        <fullName evidence="8">Cache domain-containing protein</fullName>
    </submittedName>
</protein>
<evidence type="ECO:0000256" key="4">
    <source>
        <dbReference type="ARBA" id="ARBA00022989"/>
    </source>
</evidence>
<evidence type="ECO:0000259" key="7">
    <source>
        <dbReference type="SMART" id="SM01049"/>
    </source>
</evidence>
<keyword evidence="2" id="KW-1003">Cell membrane</keyword>
<dbReference type="SMART" id="SM01049">
    <property type="entry name" value="Cache_2"/>
    <property type="match status" value="1"/>
</dbReference>
<proteinExistence type="predicted"/>
<evidence type="ECO:0000256" key="6">
    <source>
        <dbReference type="SAM" id="SignalP"/>
    </source>
</evidence>
<evidence type="ECO:0000256" key="1">
    <source>
        <dbReference type="ARBA" id="ARBA00004651"/>
    </source>
</evidence>
<keyword evidence="3" id="KW-0812">Transmembrane</keyword>